<evidence type="ECO:0000313" key="3">
    <source>
        <dbReference type="EMBL" id="GBF03829.1"/>
    </source>
</evidence>
<keyword evidence="4" id="KW-1185">Reference proteome</keyword>
<dbReference type="PANTHER" id="PTHR42754">
    <property type="entry name" value="ENDOGLUCANASE"/>
    <property type="match status" value="1"/>
</dbReference>
<evidence type="ECO:0000256" key="1">
    <source>
        <dbReference type="SAM" id="SignalP"/>
    </source>
</evidence>
<dbReference type="PROSITE" id="PS51257">
    <property type="entry name" value="PROKAR_LIPOPROTEIN"/>
    <property type="match status" value="1"/>
</dbReference>
<feature type="signal peptide" evidence="1">
    <location>
        <begin position="1"/>
        <end position="23"/>
    </location>
</feature>
<dbReference type="SMART" id="SM00635">
    <property type="entry name" value="BID_2"/>
    <property type="match status" value="1"/>
</dbReference>
<dbReference type="Proteomes" id="UP000236569">
    <property type="component" value="Unassembled WGS sequence"/>
</dbReference>
<keyword evidence="1" id="KW-0732">Signal</keyword>
<evidence type="ECO:0000313" key="4">
    <source>
        <dbReference type="Proteomes" id="UP000236569"/>
    </source>
</evidence>
<comment type="caution">
    <text evidence="3">The sequence shown here is derived from an EMBL/GenBank/DDBJ whole genome shotgun (WGS) entry which is preliminary data.</text>
</comment>
<dbReference type="InterPro" id="IPR008964">
    <property type="entry name" value="Invasin/intimin_cell_adhesion"/>
</dbReference>
<dbReference type="NCBIfam" id="TIGR02608">
    <property type="entry name" value="delta_60_rpt"/>
    <property type="match status" value="7"/>
</dbReference>
<dbReference type="SUPFAM" id="SSF49373">
    <property type="entry name" value="Invasin/intimin cell-adhesion fragments"/>
    <property type="match status" value="1"/>
</dbReference>
<dbReference type="InterPro" id="IPR013431">
    <property type="entry name" value="Delta_60_rpt"/>
</dbReference>
<dbReference type="SUPFAM" id="SSF63829">
    <property type="entry name" value="Calcium-dependent phosphotriesterase"/>
    <property type="match status" value="1"/>
</dbReference>
<organism evidence="3 4">
    <name type="scientific">Deinococcus aerius</name>
    <dbReference type="NCBI Taxonomy" id="200253"/>
    <lineage>
        <taxon>Bacteria</taxon>
        <taxon>Thermotogati</taxon>
        <taxon>Deinococcota</taxon>
        <taxon>Deinococci</taxon>
        <taxon>Deinococcales</taxon>
        <taxon>Deinococcaceae</taxon>
        <taxon>Deinococcus</taxon>
    </lineage>
</organism>
<sequence length="625" mass="61606">MNRPLTASTLLLTALLSACTTGGSTPGPTVKTIDLSPATASVAVGQSTTLTATARDEQGKPIQGVAFTWKSSRETVASVTGGVVKGLSTGDTGITASTSGVTSNPATVTVTQAQPQPGGAFDLTLSGDRLPVVTGTSASLTVNVARKNGFTGAVSLTLSGLPSGASSSAVTIPEGQTSAAVTVSAAANAPHSLPTAVTLTGTGTGAANVTRAITVTVRGPAGSLDTTFGAGGRSVTDFAGRDDYAQAIAMQADGRLVLAGYAPGTSGQGQTFALTRLTRDGAPDPTFGAGGKVQVNFGSGNDQAYATLVQPDGKILAAGFADVSGNRDFALLRLNADGSPDSTFGAGGRVTVAVGAAEDRAYALALQPDGKIVVGGTSQSGAATGLDFALARLNANGTLDPSFGSGGKVVTPVAAGGVQDTVYALLAHGDSLYAVGGETDFMLAKYTSAGTLDPAFGAGGKVAGLFGSVVGRARGVALSTVGGQERLVVAGNAGNDTAVARLTLGGSPDATFGNAGRKVLALSPGWDEASGVAVEPGGKLALGGWAHDTTTTGNFTAVRLLENGATDNTFGTNGVVVAPLAPAGKNDLGRAVLLQPDDRIPATRIVVAGEAVPSFSDFAAIRLWP</sequence>
<dbReference type="Gene3D" id="2.60.40.1080">
    <property type="match status" value="1"/>
</dbReference>
<evidence type="ECO:0000259" key="2">
    <source>
        <dbReference type="SMART" id="SM00635"/>
    </source>
</evidence>
<dbReference type="EMBL" id="BFAG01000001">
    <property type="protein sequence ID" value="GBF03829.1"/>
    <property type="molecule type" value="Genomic_DNA"/>
</dbReference>
<name>A0A2I9CQW8_9DEIO</name>
<gene>
    <name evidence="3" type="ORF">DAERI_010001</name>
</gene>
<dbReference type="Gene3D" id="2.80.10.50">
    <property type="match status" value="3"/>
</dbReference>
<dbReference type="Pfam" id="PF17164">
    <property type="entry name" value="DUF5122"/>
    <property type="match status" value="5"/>
</dbReference>
<proteinExistence type="predicted"/>
<feature type="chain" id="PRO_5014321686" description="BIG2 domain-containing protein" evidence="1">
    <location>
        <begin position="24"/>
        <end position="625"/>
    </location>
</feature>
<accession>A0A2I9CQW8</accession>
<dbReference type="PANTHER" id="PTHR42754:SF1">
    <property type="entry name" value="LIPOPROTEIN"/>
    <property type="match status" value="1"/>
</dbReference>
<dbReference type="Pfam" id="PF02368">
    <property type="entry name" value="Big_2"/>
    <property type="match status" value="1"/>
</dbReference>
<reference evidence="4" key="1">
    <citation type="submission" date="2018-01" db="EMBL/GenBank/DDBJ databases">
        <title>Draft Genome Sequence of the Radioresistant Bacterium Deinococcus aerius TR0125, Isolated from the Higher Atmosphere above Japan.</title>
        <authorList>
            <person name="Satoh K."/>
            <person name="Arai H."/>
            <person name="Sanzen T."/>
            <person name="Kawaguchi Y."/>
            <person name="Hayashi H."/>
            <person name="Yokobori S."/>
            <person name="Yamagishi A."/>
            <person name="Oono Y."/>
            <person name="Narumi I."/>
        </authorList>
    </citation>
    <scope>NUCLEOTIDE SEQUENCE [LARGE SCALE GENOMIC DNA]</scope>
    <source>
        <strain evidence="4">TR0125</strain>
    </source>
</reference>
<protein>
    <recommendedName>
        <fullName evidence="2">BIG2 domain-containing protein</fullName>
    </recommendedName>
</protein>
<dbReference type="AlphaFoldDB" id="A0A2I9CQW8"/>
<dbReference type="RefSeq" id="WP_165794009.1">
    <property type="nucleotide sequence ID" value="NZ_BFAG01000001.1"/>
</dbReference>
<dbReference type="InterPro" id="IPR003343">
    <property type="entry name" value="Big_2"/>
</dbReference>
<feature type="domain" description="BIG2" evidence="2">
    <location>
        <begin position="29"/>
        <end position="108"/>
    </location>
</feature>